<evidence type="ECO:0000313" key="2">
    <source>
        <dbReference type="EMBL" id="KAG2233073.1"/>
    </source>
</evidence>
<dbReference type="EMBL" id="JAEPRE010000090">
    <property type="protein sequence ID" value="KAG2233073.1"/>
    <property type="molecule type" value="Genomic_DNA"/>
</dbReference>
<protein>
    <recommendedName>
        <fullName evidence="4">Cytochrome P450</fullName>
    </recommendedName>
</protein>
<dbReference type="OrthoDB" id="2789670at2759"/>
<dbReference type="GO" id="GO:0016705">
    <property type="term" value="F:oxidoreductase activity, acting on paired donors, with incorporation or reduction of molecular oxygen"/>
    <property type="evidence" value="ECO:0007669"/>
    <property type="project" value="InterPro"/>
</dbReference>
<dbReference type="InterPro" id="IPR036396">
    <property type="entry name" value="Cyt_P450_sf"/>
</dbReference>
<keyword evidence="3" id="KW-1185">Reference proteome</keyword>
<dbReference type="PANTHER" id="PTHR24291:SF201">
    <property type="entry name" value="CYTOCHROME P450, FAMILY 4, SUBFAMILY B, POLYPEPTIDE 7"/>
    <property type="match status" value="1"/>
</dbReference>
<evidence type="ECO:0008006" key="4">
    <source>
        <dbReference type="Google" id="ProtNLM"/>
    </source>
</evidence>
<dbReference type="PANTHER" id="PTHR24291">
    <property type="entry name" value="CYTOCHROME P450 FAMILY 4"/>
    <property type="match status" value="1"/>
</dbReference>
<dbReference type="Gene3D" id="1.10.630.10">
    <property type="entry name" value="Cytochrome P450"/>
    <property type="match status" value="1"/>
</dbReference>
<comment type="caution">
    <text evidence="2">The sequence shown here is derived from an EMBL/GenBank/DDBJ whole genome shotgun (WGS) entry which is preliminary data.</text>
</comment>
<dbReference type="GO" id="GO:0020037">
    <property type="term" value="F:heme binding"/>
    <property type="evidence" value="ECO:0007669"/>
    <property type="project" value="InterPro"/>
</dbReference>
<comment type="similarity">
    <text evidence="1">Belongs to the cytochrome P450 family.</text>
</comment>
<dbReference type="SUPFAM" id="SSF48264">
    <property type="entry name" value="Cytochrome P450"/>
    <property type="match status" value="1"/>
</dbReference>
<name>A0A8H7SRE6_9FUNG</name>
<dbReference type="Pfam" id="PF00067">
    <property type="entry name" value="p450"/>
    <property type="match status" value="1"/>
</dbReference>
<evidence type="ECO:0000313" key="3">
    <source>
        <dbReference type="Proteomes" id="UP000613177"/>
    </source>
</evidence>
<dbReference type="InterPro" id="IPR001128">
    <property type="entry name" value="Cyt_P450"/>
</dbReference>
<accession>A0A8H7SRE6</accession>
<dbReference type="GO" id="GO:0004497">
    <property type="term" value="F:monooxygenase activity"/>
    <property type="evidence" value="ECO:0007669"/>
    <property type="project" value="InterPro"/>
</dbReference>
<dbReference type="InterPro" id="IPR050196">
    <property type="entry name" value="Cytochrome_P450_Monoox"/>
</dbReference>
<proteinExistence type="inferred from homology"/>
<dbReference type="Proteomes" id="UP000613177">
    <property type="component" value="Unassembled WGS sequence"/>
</dbReference>
<reference evidence="2" key="1">
    <citation type="submission" date="2021-01" db="EMBL/GenBank/DDBJ databases">
        <title>Metabolic potential, ecology and presence of endohyphal bacteria is reflected in genomic diversity of Mucoromycotina.</title>
        <authorList>
            <person name="Muszewska A."/>
            <person name="Okrasinska A."/>
            <person name="Steczkiewicz K."/>
            <person name="Drgas O."/>
            <person name="Orlowska M."/>
            <person name="Perlinska-Lenart U."/>
            <person name="Aleksandrzak-Piekarczyk T."/>
            <person name="Szatraj K."/>
            <person name="Zielenkiewicz U."/>
            <person name="Pilsyk S."/>
            <person name="Malc E."/>
            <person name="Mieczkowski P."/>
            <person name="Kruszewska J.S."/>
            <person name="Biernat P."/>
            <person name="Pawlowska J."/>
        </authorList>
    </citation>
    <scope>NUCLEOTIDE SEQUENCE</scope>
    <source>
        <strain evidence="2">WA0000018081</strain>
    </source>
</reference>
<evidence type="ECO:0000256" key="1">
    <source>
        <dbReference type="ARBA" id="ARBA00010617"/>
    </source>
</evidence>
<dbReference type="GO" id="GO:0005506">
    <property type="term" value="F:iron ion binding"/>
    <property type="evidence" value="ECO:0007669"/>
    <property type="project" value="InterPro"/>
</dbReference>
<dbReference type="PRINTS" id="PR00385">
    <property type="entry name" value="P450"/>
</dbReference>
<gene>
    <name evidence="2" type="ORF">INT48_009199</name>
</gene>
<sequence length="78" mass="8677">MRLFTRGFFFAGHDTISTALAFAIARLGRNKGIEEKARAEACSILGDELSDVLPNNEDIKQMTYIDAVIKETLRLKSS</sequence>
<organism evidence="2 3">
    <name type="scientific">Thamnidium elegans</name>
    <dbReference type="NCBI Taxonomy" id="101142"/>
    <lineage>
        <taxon>Eukaryota</taxon>
        <taxon>Fungi</taxon>
        <taxon>Fungi incertae sedis</taxon>
        <taxon>Mucoromycota</taxon>
        <taxon>Mucoromycotina</taxon>
        <taxon>Mucoromycetes</taxon>
        <taxon>Mucorales</taxon>
        <taxon>Mucorineae</taxon>
        <taxon>Mucoraceae</taxon>
        <taxon>Thamnidium</taxon>
    </lineage>
</organism>
<dbReference type="AlphaFoldDB" id="A0A8H7SRE6"/>